<dbReference type="EMBL" id="LAZR01012301">
    <property type="protein sequence ID" value="KKM27546.1"/>
    <property type="molecule type" value="Genomic_DNA"/>
</dbReference>
<protein>
    <submittedName>
        <fullName evidence="2">Uncharacterized protein</fullName>
    </submittedName>
</protein>
<keyword evidence="1" id="KW-0812">Transmembrane</keyword>
<gene>
    <name evidence="2" type="ORF">LCGC14_1573610</name>
</gene>
<dbReference type="AlphaFoldDB" id="A0A0F9IIX9"/>
<reference evidence="2" key="1">
    <citation type="journal article" date="2015" name="Nature">
        <title>Complex archaea that bridge the gap between prokaryotes and eukaryotes.</title>
        <authorList>
            <person name="Spang A."/>
            <person name="Saw J.H."/>
            <person name="Jorgensen S.L."/>
            <person name="Zaremba-Niedzwiedzka K."/>
            <person name="Martijn J."/>
            <person name="Lind A.E."/>
            <person name="van Eijk R."/>
            <person name="Schleper C."/>
            <person name="Guy L."/>
            <person name="Ettema T.J."/>
        </authorList>
    </citation>
    <scope>NUCLEOTIDE SEQUENCE</scope>
</reference>
<proteinExistence type="predicted"/>
<feature type="transmembrane region" description="Helical" evidence="1">
    <location>
        <begin position="32"/>
        <end position="49"/>
    </location>
</feature>
<evidence type="ECO:0000256" key="1">
    <source>
        <dbReference type="SAM" id="Phobius"/>
    </source>
</evidence>
<comment type="caution">
    <text evidence="2">The sequence shown here is derived from an EMBL/GenBank/DDBJ whole genome shotgun (WGS) entry which is preliminary data.</text>
</comment>
<name>A0A0F9IIX9_9ZZZZ</name>
<keyword evidence="1" id="KW-1133">Transmembrane helix</keyword>
<sequence>MLRSKFLNNNMTKTEKILCCHGNLTIKSTAKVLGYPYTTIASVWFYYGLKNNRNPQRIIPKYAKRYIRHQKKST</sequence>
<keyword evidence="1" id="KW-0472">Membrane</keyword>
<evidence type="ECO:0000313" key="2">
    <source>
        <dbReference type="EMBL" id="KKM27546.1"/>
    </source>
</evidence>
<organism evidence="2">
    <name type="scientific">marine sediment metagenome</name>
    <dbReference type="NCBI Taxonomy" id="412755"/>
    <lineage>
        <taxon>unclassified sequences</taxon>
        <taxon>metagenomes</taxon>
        <taxon>ecological metagenomes</taxon>
    </lineage>
</organism>
<accession>A0A0F9IIX9</accession>